<organism evidence="1 3">
    <name type="scientific">Coprococcus comes</name>
    <dbReference type="NCBI Taxonomy" id="410072"/>
    <lineage>
        <taxon>Bacteria</taxon>
        <taxon>Bacillati</taxon>
        <taxon>Bacillota</taxon>
        <taxon>Clostridia</taxon>
        <taxon>Lachnospirales</taxon>
        <taxon>Lachnospiraceae</taxon>
        <taxon>Coprococcus</taxon>
    </lineage>
</organism>
<dbReference type="Proteomes" id="UP000095727">
    <property type="component" value="Unassembled WGS sequence"/>
</dbReference>
<evidence type="ECO:0000313" key="1">
    <source>
        <dbReference type="EMBL" id="CUN00320.1"/>
    </source>
</evidence>
<accession>A0A173TD14</accession>
<proteinExistence type="predicted"/>
<evidence type="ECO:0000313" key="2">
    <source>
        <dbReference type="EMBL" id="GLG87701.1"/>
    </source>
</evidence>
<reference evidence="2" key="3">
    <citation type="submission" date="2022-11" db="EMBL/GenBank/DDBJ databases">
        <title>Draft genome sequence of Coprococcus comes strain 31264.</title>
        <authorList>
            <person name="Hisatomi A."/>
            <person name="Ohkuma M."/>
            <person name="Sakamoto M."/>
        </authorList>
    </citation>
    <scope>NUCLEOTIDE SEQUENCE</scope>
    <source>
        <strain evidence="2">JCM 31264</strain>
    </source>
</reference>
<evidence type="ECO:0000313" key="3">
    <source>
        <dbReference type="Proteomes" id="UP000095727"/>
    </source>
</evidence>
<reference evidence="2" key="2">
    <citation type="submission" date="2022-09" db="EMBL/GenBank/DDBJ databases">
        <title>Draft genome sequence of Coprococcus comes strain 31264.</title>
        <authorList>
            <person name="Atsushi H."/>
            <person name="Moriya O."/>
            <person name="Mitsuo S."/>
        </authorList>
    </citation>
    <scope>NUCLEOTIDE SEQUENCE</scope>
    <source>
        <strain evidence="2">JCM 31264</strain>
    </source>
</reference>
<dbReference type="EMBL" id="BSCI01000014">
    <property type="protein sequence ID" value="GLG87701.1"/>
    <property type="molecule type" value="Genomic_DNA"/>
</dbReference>
<dbReference type="RefSeq" id="WP_022220354.1">
    <property type="nucleotide sequence ID" value="NZ_BSCI01000014.1"/>
</dbReference>
<dbReference type="EMBL" id="CYXR01000014">
    <property type="protein sequence ID" value="CUN00320.1"/>
    <property type="molecule type" value="Genomic_DNA"/>
</dbReference>
<dbReference type="AlphaFoldDB" id="A0A173TD14"/>
<gene>
    <name evidence="2" type="ORF">comes_22470</name>
    <name evidence="1" type="ORF">ERS852574_02084</name>
</gene>
<evidence type="ECO:0008006" key="4">
    <source>
        <dbReference type="Google" id="ProtNLM"/>
    </source>
</evidence>
<sequence length="56" mass="6238">MCNLSEGIYEKGIEEGISKIVQSGLRKGLTCEFIADKFDIPIETVKQIAEEMPCTM</sequence>
<dbReference type="Proteomes" id="UP001145109">
    <property type="component" value="Unassembled WGS sequence"/>
</dbReference>
<reference evidence="1 3" key="1">
    <citation type="submission" date="2015-09" db="EMBL/GenBank/DDBJ databases">
        <authorList>
            <consortium name="Pathogen Informatics"/>
        </authorList>
    </citation>
    <scope>NUCLEOTIDE SEQUENCE [LARGE SCALE GENOMIC DNA]</scope>
    <source>
        <strain evidence="1 3">2789STDY5834962</strain>
    </source>
</reference>
<name>A0A173TD14_9FIRM</name>
<protein>
    <recommendedName>
        <fullName evidence="4">Transposase</fullName>
    </recommendedName>
</protein>